<evidence type="ECO:0000256" key="7">
    <source>
        <dbReference type="ARBA" id="ARBA00022840"/>
    </source>
</evidence>
<dbReference type="SUPFAM" id="SSF55821">
    <property type="entry name" value="YrdC/RibB"/>
    <property type="match status" value="1"/>
</dbReference>
<dbReference type="RefSeq" id="WP_078254967.1">
    <property type="nucleotide sequence ID" value="NZ_MUYU01000035.1"/>
</dbReference>
<keyword evidence="3 9" id="KW-0808">Transferase</keyword>
<keyword evidence="2 9" id="KW-0963">Cytoplasm</keyword>
<organism evidence="11 12">
    <name type="scientific">Moraxella pluranimalium</name>
    <dbReference type="NCBI Taxonomy" id="470453"/>
    <lineage>
        <taxon>Bacteria</taxon>
        <taxon>Pseudomonadati</taxon>
        <taxon>Pseudomonadota</taxon>
        <taxon>Gammaproteobacteria</taxon>
        <taxon>Moraxellales</taxon>
        <taxon>Moraxellaceae</taxon>
        <taxon>Moraxella</taxon>
    </lineage>
</organism>
<comment type="catalytic activity">
    <reaction evidence="8 9">
        <text>L-threonine + hydrogencarbonate + ATP = L-threonylcarbamoyladenylate + diphosphate + H2O</text>
        <dbReference type="Rhea" id="RHEA:36407"/>
        <dbReference type="ChEBI" id="CHEBI:15377"/>
        <dbReference type="ChEBI" id="CHEBI:17544"/>
        <dbReference type="ChEBI" id="CHEBI:30616"/>
        <dbReference type="ChEBI" id="CHEBI:33019"/>
        <dbReference type="ChEBI" id="CHEBI:57926"/>
        <dbReference type="ChEBI" id="CHEBI:73682"/>
        <dbReference type="EC" id="2.7.7.87"/>
    </reaction>
</comment>
<evidence type="ECO:0000259" key="10">
    <source>
        <dbReference type="PROSITE" id="PS51163"/>
    </source>
</evidence>
<dbReference type="InterPro" id="IPR006070">
    <property type="entry name" value="Sua5-like_dom"/>
</dbReference>
<dbReference type="STRING" id="470453.B0680_10080"/>
<dbReference type="GO" id="GO:0005737">
    <property type="term" value="C:cytoplasm"/>
    <property type="evidence" value="ECO:0007669"/>
    <property type="project" value="UniProtKB-SubCell"/>
</dbReference>
<keyword evidence="4 9" id="KW-0819">tRNA processing</keyword>
<dbReference type="Proteomes" id="UP000189800">
    <property type="component" value="Unassembled WGS sequence"/>
</dbReference>
<dbReference type="PROSITE" id="PS51163">
    <property type="entry name" value="YRDC"/>
    <property type="match status" value="1"/>
</dbReference>
<accession>A0A1T0CF21</accession>
<dbReference type="EMBL" id="MUYU01000035">
    <property type="protein sequence ID" value="OOS20893.1"/>
    <property type="molecule type" value="Genomic_DNA"/>
</dbReference>
<proteinExistence type="inferred from homology"/>
<dbReference type="InterPro" id="IPR023535">
    <property type="entry name" value="TC-AMP_synthase"/>
</dbReference>
<sequence>MPEYNVYQAHELAQVSQSLKAHGVLAYPSESVWGLGCDAFDKVALERIISLKSRDIGKGLIVLTDTHEKLRPLFGTLPTDVSQRYLHKLAVLDDTAMITAKQATTWLIPVPKQVNLPKILTGEFDTLAVRITPHPVLKALCQQLTTDDNPYGFLVSTSCNPSGQSPAQSLAQAQAYFGHQVAYLDTQSLNFSKPSQIIDLQTHQIIR</sequence>
<comment type="similarity">
    <text evidence="9">Belongs to the SUA5 family. TsaC subfamily.</text>
</comment>
<dbReference type="GO" id="GO:0005524">
    <property type="term" value="F:ATP binding"/>
    <property type="evidence" value="ECO:0007669"/>
    <property type="project" value="UniProtKB-UniRule"/>
</dbReference>
<evidence type="ECO:0000256" key="2">
    <source>
        <dbReference type="ARBA" id="ARBA00022490"/>
    </source>
</evidence>
<evidence type="ECO:0000256" key="5">
    <source>
        <dbReference type="ARBA" id="ARBA00022695"/>
    </source>
</evidence>
<dbReference type="OrthoDB" id="9814580at2"/>
<evidence type="ECO:0000256" key="4">
    <source>
        <dbReference type="ARBA" id="ARBA00022694"/>
    </source>
</evidence>
<comment type="subcellular location">
    <subcellularLocation>
        <location evidence="1 9">Cytoplasm</location>
    </subcellularLocation>
</comment>
<evidence type="ECO:0000256" key="9">
    <source>
        <dbReference type="HAMAP-Rule" id="MF_01852"/>
    </source>
</evidence>
<dbReference type="GO" id="GO:0061710">
    <property type="term" value="F:L-threonylcarbamoyladenylate synthase"/>
    <property type="evidence" value="ECO:0007669"/>
    <property type="project" value="UniProtKB-EC"/>
</dbReference>
<keyword evidence="7 9" id="KW-0067">ATP-binding</keyword>
<dbReference type="GO" id="GO:0003725">
    <property type="term" value="F:double-stranded RNA binding"/>
    <property type="evidence" value="ECO:0007669"/>
    <property type="project" value="InterPro"/>
</dbReference>
<keyword evidence="12" id="KW-1185">Reference proteome</keyword>
<comment type="caution">
    <text evidence="11">The sequence shown here is derived from an EMBL/GenBank/DDBJ whole genome shotgun (WGS) entry which is preliminary data.</text>
</comment>
<dbReference type="PANTHER" id="PTHR17490:SF18">
    <property type="entry name" value="THREONYLCARBAMOYL-AMP SYNTHASE"/>
    <property type="match status" value="1"/>
</dbReference>
<keyword evidence="6 9" id="KW-0547">Nucleotide-binding</keyword>
<comment type="function">
    <text evidence="9">Required for the formation of a threonylcarbamoyl group on adenosine at position 37 (t(6)A37) in tRNAs that read codons beginning with adenine. Catalyzes the conversion of L-threonine, HCO(3)(-)/CO(2) and ATP to give threonylcarbamoyl-AMP (TC-AMP) as the acyladenylate intermediate, with the release of diphosphate.</text>
</comment>
<dbReference type="GO" id="GO:0006450">
    <property type="term" value="P:regulation of translational fidelity"/>
    <property type="evidence" value="ECO:0007669"/>
    <property type="project" value="TreeGrafter"/>
</dbReference>
<dbReference type="HAMAP" id="MF_01852">
    <property type="entry name" value="TsaC"/>
    <property type="match status" value="1"/>
</dbReference>
<keyword evidence="5 9" id="KW-0548">Nucleotidyltransferase</keyword>
<evidence type="ECO:0000313" key="12">
    <source>
        <dbReference type="Proteomes" id="UP000189800"/>
    </source>
</evidence>
<dbReference type="InterPro" id="IPR017945">
    <property type="entry name" value="DHBP_synth_RibB-like_a/b_dom"/>
</dbReference>
<gene>
    <name evidence="9" type="primary">tsaC</name>
    <name evidence="11" type="ORF">B0680_10080</name>
</gene>
<evidence type="ECO:0000256" key="8">
    <source>
        <dbReference type="ARBA" id="ARBA00048366"/>
    </source>
</evidence>
<evidence type="ECO:0000313" key="11">
    <source>
        <dbReference type="EMBL" id="OOS20893.1"/>
    </source>
</evidence>
<dbReference type="Gene3D" id="3.90.870.10">
    <property type="entry name" value="DHBP synthase"/>
    <property type="match status" value="1"/>
</dbReference>
<feature type="domain" description="YrdC-like" evidence="10">
    <location>
        <begin position="9"/>
        <end position="207"/>
    </location>
</feature>
<dbReference type="EC" id="2.7.7.87" evidence="9"/>
<name>A0A1T0CF21_9GAMM</name>
<dbReference type="GO" id="GO:0002949">
    <property type="term" value="P:tRNA threonylcarbamoyladenosine modification"/>
    <property type="evidence" value="ECO:0007669"/>
    <property type="project" value="UniProtKB-UniRule"/>
</dbReference>
<evidence type="ECO:0000256" key="3">
    <source>
        <dbReference type="ARBA" id="ARBA00022679"/>
    </source>
</evidence>
<reference evidence="11 12" key="1">
    <citation type="submission" date="2017-02" db="EMBL/GenBank/DDBJ databases">
        <title>Draft genome sequence of Moraxella pluranimalium CCUG 54913T type strain.</title>
        <authorList>
            <person name="Salva-Serra F."/>
            <person name="Engstrom-Jakobsson H."/>
            <person name="Thorell K."/>
            <person name="Jaen-Luchoro D."/>
            <person name="Gonzales-Siles L."/>
            <person name="Karlsson R."/>
            <person name="Yazdan S."/>
            <person name="Boulund F."/>
            <person name="Johnning A."/>
            <person name="Engstrand L."/>
            <person name="Kristiansson E."/>
            <person name="Moore E."/>
        </authorList>
    </citation>
    <scope>NUCLEOTIDE SEQUENCE [LARGE SCALE GENOMIC DNA]</scope>
    <source>
        <strain evidence="11 12">CCUG 54913</strain>
    </source>
</reference>
<dbReference type="PANTHER" id="PTHR17490">
    <property type="entry name" value="SUA5"/>
    <property type="match status" value="1"/>
</dbReference>
<evidence type="ECO:0000256" key="1">
    <source>
        <dbReference type="ARBA" id="ARBA00004496"/>
    </source>
</evidence>
<dbReference type="Pfam" id="PF01300">
    <property type="entry name" value="Sua5_yciO_yrdC"/>
    <property type="match status" value="1"/>
</dbReference>
<dbReference type="GO" id="GO:0000049">
    <property type="term" value="F:tRNA binding"/>
    <property type="evidence" value="ECO:0007669"/>
    <property type="project" value="TreeGrafter"/>
</dbReference>
<dbReference type="AlphaFoldDB" id="A0A1T0CF21"/>
<evidence type="ECO:0000256" key="6">
    <source>
        <dbReference type="ARBA" id="ARBA00022741"/>
    </source>
</evidence>
<protein>
    <recommendedName>
        <fullName evidence="9">Threonylcarbamoyl-AMP synthase</fullName>
        <shortName evidence="9">TC-AMP synthase</shortName>
        <ecNumber evidence="9">2.7.7.87</ecNumber>
    </recommendedName>
    <alternativeName>
        <fullName evidence="9">L-threonylcarbamoyladenylate synthase</fullName>
    </alternativeName>
    <alternativeName>
        <fullName evidence="9">t(6)A37 threonylcarbamoyladenosine biosynthesis protein TsaC</fullName>
    </alternativeName>
    <alternativeName>
        <fullName evidence="9">tRNA threonylcarbamoyladenosine biosynthesis protein TsaC</fullName>
    </alternativeName>
</protein>
<dbReference type="InterPro" id="IPR050156">
    <property type="entry name" value="TC-AMP_synthase_SUA5"/>
</dbReference>